<dbReference type="RefSeq" id="WP_175187809.1">
    <property type="nucleotide sequence ID" value="NZ_JABVZQ010000022.1"/>
</dbReference>
<sequence>MKKTAVWAGVVAVITGASVLFMDKVVMPGYTRHGEEVTVPDVEQMAYDEAAATLAKAGLSARKTYNVRYIRDVDSTTVIVQRPAAGSAVKPGRRVALVVNKQEKPLFSVPDFYGKPLDEVRRTLQRFDMTLTEVQEQAVYDVGEDGRVLGQSVPPSTQVTYGASISLVVGRIQEQQQVAQVSVPNVLGLLLDDAREEILGAGLNTGNVMYEYSSLLVPNTVINQKPAANTLTDRGRVVELTIVITPD</sequence>
<comment type="caution">
    <text evidence="2">The sequence shown here is derived from an EMBL/GenBank/DDBJ whole genome shotgun (WGS) entry which is preliminary data.</text>
</comment>
<dbReference type="CDD" id="cd06577">
    <property type="entry name" value="PASTA_pknB"/>
    <property type="match status" value="3"/>
</dbReference>
<feature type="domain" description="PASTA" evidence="1">
    <location>
        <begin position="103"/>
        <end position="171"/>
    </location>
</feature>
<accession>A0ABR9XUB2</accession>
<evidence type="ECO:0000313" key="3">
    <source>
        <dbReference type="Proteomes" id="UP000619838"/>
    </source>
</evidence>
<dbReference type="InterPro" id="IPR005543">
    <property type="entry name" value="PASTA_dom"/>
</dbReference>
<organism evidence="2 3">
    <name type="scientific">Prosthecochloris ethylica</name>
    <dbReference type="NCBI Taxonomy" id="2743976"/>
    <lineage>
        <taxon>Bacteria</taxon>
        <taxon>Pseudomonadati</taxon>
        <taxon>Chlorobiota</taxon>
        <taxon>Chlorobiia</taxon>
        <taxon>Chlorobiales</taxon>
        <taxon>Chlorobiaceae</taxon>
        <taxon>Prosthecochloris</taxon>
    </lineage>
</organism>
<name>A0ABR9XUB2_9CHLB</name>
<dbReference type="Pfam" id="PF03793">
    <property type="entry name" value="PASTA"/>
    <property type="match status" value="3"/>
</dbReference>
<dbReference type="PROSITE" id="PS51178">
    <property type="entry name" value="PASTA"/>
    <property type="match status" value="3"/>
</dbReference>
<feature type="domain" description="PASTA" evidence="1">
    <location>
        <begin position="34"/>
        <end position="101"/>
    </location>
</feature>
<dbReference type="Gene3D" id="3.30.10.20">
    <property type="match status" value="3"/>
</dbReference>
<gene>
    <name evidence="2" type="ORF">INT08_09815</name>
</gene>
<feature type="domain" description="PASTA" evidence="1">
    <location>
        <begin position="177"/>
        <end position="244"/>
    </location>
</feature>
<dbReference type="SMART" id="SM00740">
    <property type="entry name" value="PASTA"/>
    <property type="match status" value="3"/>
</dbReference>
<evidence type="ECO:0000313" key="2">
    <source>
        <dbReference type="EMBL" id="MBF0637462.1"/>
    </source>
</evidence>
<reference evidence="2 3" key="1">
    <citation type="journal article" date="2020" name="Microorganisms">
        <title>Simultaneous Genome Sequencing of Prosthecochloris ethylica and Desulfuromonas acetoxidans within a Syntrophic Mixture Reveals Unique Pili and Protein Interactions.</title>
        <authorList>
            <person name="Kyndt J.A."/>
            <person name="Van Beeumen J.J."/>
            <person name="Meyer T.E."/>
        </authorList>
    </citation>
    <scope>NUCLEOTIDE SEQUENCE [LARGE SCALE GENOMIC DNA]</scope>
    <source>
        <strain evidence="2 3">N3</strain>
    </source>
</reference>
<protein>
    <submittedName>
        <fullName evidence="2">PASTA domain-containing protein</fullName>
    </submittedName>
</protein>
<dbReference type="EMBL" id="JADGII010000022">
    <property type="protein sequence ID" value="MBF0637462.1"/>
    <property type="molecule type" value="Genomic_DNA"/>
</dbReference>
<evidence type="ECO:0000259" key="1">
    <source>
        <dbReference type="PROSITE" id="PS51178"/>
    </source>
</evidence>
<dbReference type="Proteomes" id="UP000619838">
    <property type="component" value="Unassembled WGS sequence"/>
</dbReference>
<proteinExistence type="predicted"/>
<keyword evidence="3" id="KW-1185">Reference proteome</keyword>